<name>A0A0D3J7P9_EMIH1</name>
<dbReference type="AlphaFoldDB" id="A0A0D3J7P9"/>
<feature type="region of interest" description="Disordered" evidence="2">
    <location>
        <begin position="93"/>
        <end position="114"/>
    </location>
</feature>
<dbReference type="GeneID" id="17265035"/>
<evidence type="ECO:0000256" key="2">
    <source>
        <dbReference type="SAM" id="MobiDB-lite"/>
    </source>
</evidence>
<dbReference type="InterPro" id="IPR013919">
    <property type="entry name" value="Pex16"/>
</dbReference>
<proteinExistence type="inferred from homology"/>
<dbReference type="GO" id="GO:0005778">
    <property type="term" value="C:peroxisomal membrane"/>
    <property type="evidence" value="ECO:0007669"/>
    <property type="project" value="UniProtKB-SubCell"/>
</dbReference>
<dbReference type="Proteomes" id="UP000013827">
    <property type="component" value="Unassembled WGS sequence"/>
</dbReference>
<evidence type="ECO:0000256" key="1">
    <source>
        <dbReference type="RuleBase" id="RU365003"/>
    </source>
</evidence>
<protein>
    <recommendedName>
        <fullName evidence="1">Peroxisomal membrane protein PEX16</fullName>
    </recommendedName>
</protein>
<evidence type="ECO:0000313" key="4">
    <source>
        <dbReference type="Proteomes" id="UP000013827"/>
    </source>
</evidence>
<feature type="compositionally biased region" description="Polar residues" evidence="2">
    <location>
        <begin position="102"/>
        <end position="111"/>
    </location>
</feature>
<dbReference type="KEGG" id="ehx:EMIHUDRAFT_209111"/>
<organism evidence="3 4">
    <name type="scientific">Emiliania huxleyi (strain CCMP1516)</name>
    <dbReference type="NCBI Taxonomy" id="280463"/>
    <lineage>
        <taxon>Eukaryota</taxon>
        <taxon>Haptista</taxon>
        <taxon>Haptophyta</taxon>
        <taxon>Prymnesiophyceae</taxon>
        <taxon>Isochrysidales</taxon>
        <taxon>Noelaerhabdaceae</taxon>
        <taxon>Emiliania</taxon>
    </lineage>
</organism>
<dbReference type="GO" id="GO:0007031">
    <property type="term" value="P:peroxisome organization"/>
    <property type="evidence" value="ECO:0007669"/>
    <property type="project" value="UniProtKB-KW"/>
</dbReference>
<keyword evidence="1" id="KW-0962">Peroxisome biogenesis</keyword>
<keyword evidence="1" id="KW-0576">Peroxisome</keyword>
<dbReference type="Pfam" id="PF08610">
    <property type="entry name" value="Pex16"/>
    <property type="match status" value="1"/>
</dbReference>
<dbReference type="HOGENOM" id="CLU_1457030_0_0_1"/>
<evidence type="ECO:0000313" key="3">
    <source>
        <dbReference type="EnsemblProtists" id="EOD19534"/>
    </source>
</evidence>
<sequence>MASRRRWPDEEEATRLASLLEWLQSADLYVEAVADTVAGPRGWWAAVAALEAWKAACRLRLLALQNHGSLMRAAPSGLVGVLMATGEAARARAEEEEANAFAGQQSATASPDNEEELRHRRRLLLQLLLRPLLLGGVRSLLLRRYARRRRRNDDDTAEEGEEAPSALGRLLETLEGIDAVLPRFSAGGFG</sequence>
<dbReference type="PaxDb" id="2903-EOD19534"/>
<comment type="similarity">
    <text evidence="1">Belongs to the peroxin-16 family.</text>
</comment>
<dbReference type="RefSeq" id="XP_005771963.1">
    <property type="nucleotide sequence ID" value="XM_005771906.1"/>
</dbReference>
<accession>A0A0D3J7P9</accession>
<comment type="subcellular location">
    <subcellularLocation>
        <location evidence="1">Peroxisome membrane</location>
    </subcellularLocation>
</comment>
<reference evidence="4" key="1">
    <citation type="journal article" date="2013" name="Nature">
        <title>Pan genome of the phytoplankton Emiliania underpins its global distribution.</title>
        <authorList>
            <person name="Read B.A."/>
            <person name="Kegel J."/>
            <person name="Klute M.J."/>
            <person name="Kuo A."/>
            <person name="Lefebvre S.C."/>
            <person name="Maumus F."/>
            <person name="Mayer C."/>
            <person name="Miller J."/>
            <person name="Monier A."/>
            <person name="Salamov A."/>
            <person name="Young J."/>
            <person name="Aguilar M."/>
            <person name="Claverie J.M."/>
            <person name="Frickenhaus S."/>
            <person name="Gonzalez K."/>
            <person name="Herman E.K."/>
            <person name="Lin Y.C."/>
            <person name="Napier J."/>
            <person name="Ogata H."/>
            <person name="Sarno A.F."/>
            <person name="Shmutz J."/>
            <person name="Schroeder D."/>
            <person name="de Vargas C."/>
            <person name="Verret F."/>
            <person name="von Dassow P."/>
            <person name="Valentin K."/>
            <person name="Van de Peer Y."/>
            <person name="Wheeler G."/>
            <person name="Dacks J.B."/>
            <person name="Delwiche C.F."/>
            <person name="Dyhrman S.T."/>
            <person name="Glockner G."/>
            <person name="John U."/>
            <person name="Richards T."/>
            <person name="Worden A.Z."/>
            <person name="Zhang X."/>
            <person name="Grigoriev I.V."/>
            <person name="Allen A.E."/>
            <person name="Bidle K."/>
            <person name="Borodovsky M."/>
            <person name="Bowler C."/>
            <person name="Brownlee C."/>
            <person name="Cock J.M."/>
            <person name="Elias M."/>
            <person name="Gladyshev V.N."/>
            <person name="Groth M."/>
            <person name="Guda C."/>
            <person name="Hadaegh A."/>
            <person name="Iglesias-Rodriguez M.D."/>
            <person name="Jenkins J."/>
            <person name="Jones B.M."/>
            <person name="Lawson T."/>
            <person name="Leese F."/>
            <person name="Lindquist E."/>
            <person name="Lobanov A."/>
            <person name="Lomsadze A."/>
            <person name="Malik S.B."/>
            <person name="Marsh M.E."/>
            <person name="Mackinder L."/>
            <person name="Mock T."/>
            <person name="Mueller-Roeber B."/>
            <person name="Pagarete A."/>
            <person name="Parker M."/>
            <person name="Probert I."/>
            <person name="Quesneville H."/>
            <person name="Raines C."/>
            <person name="Rensing S.A."/>
            <person name="Riano-Pachon D.M."/>
            <person name="Richier S."/>
            <person name="Rokitta S."/>
            <person name="Shiraiwa Y."/>
            <person name="Soanes D.M."/>
            <person name="van der Giezen M."/>
            <person name="Wahlund T.M."/>
            <person name="Williams B."/>
            <person name="Wilson W."/>
            <person name="Wolfe G."/>
            <person name="Wurch L.L."/>
        </authorList>
    </citation>
    <scope>NUCLEOTIDE SEQUENCE</scope>
</reference>
<dbReference type="EnsemblProtists" id="EOD19534">
    <property type="protein sequence ID" value="EOD19534"/>
    <property type="gene ID" value="EMIHUDRAFT_209111"/>
</dbReference>
<keyword evidence="4" id="KW-1185">Reference proteome</keyword>
<reference evidence="3" key="2">
    <citation type="submission" date="2024-10" db="UniProtKB">
        <authorList>
            <consortium name="EnsemblProtists"/>
        </authorList>
    </citation>
    <scope>IDENTIFICATION</scope>
</reference>